<evidence type="ECO:0000313" key="4">
    <source>
        <dbReference type="EMBL" id="KAA0695841.1"/>
    </source>
</evidence>
<evidence type="ECO:0000313" key="5">
    <source>
        <dbReference type="Proteomes" id="UP000463138"/>
    </source>
</evidence>
<sequence>MKIASGYRADIEGLRALAVVLVILYHYEVPGISGGFIGVDVFFVISGYVITQLLQRNFENATFSFRDFYARRIRRLVPLFLLVSSVTFLMISPFYLGDAYYLFAKSWLASLVGLSNIYYFQELSQYFAPESRSLSLLHTWSLAVEEQFYLIWPLALYLAYRFGKGRDGHWPFRIMLVATFALSVYLADAYPAAAYYLLPARLFEFMLGTGVALFSRQLPVLGRLSAELLAALGLAMICVTAIVLTKHDHFPGYNALWPTLGTALVIYAGLHQSRTLTARVLSLPVMVFLGGISYSLYLWHWPPVALLHYQLIELTWTNRLLLIAIVVVLSWLSFRFVENRYRHRPWNLKKSFLIFILAPALVIWAIQSTIRIADDLSFRFSEERRELYRIIAQNNAADLYKRCFKAEPAQFNTSDACLFGAKPQDGQPDSMLIGDSHAIALLGFVEQLIGEDHSLLVVTRASTPFVIPEHSAAAFVDPEKVERNTALADYLQQRPMTVFVNAWWNSYLQSELYQTYFIDTLAWLDAQGHTIVMLEDVPELPSSSYAECLLKNMDDCSIDAADARLKMSNFLRFKQTAQQRFPDINWIDPRKVICDPLRCQTVLNGLPLYRDENHLNYLGSKEIGREYIERFGNPLRNIKQAR</sequence>
<dbReference type="PANTHER" id="PTHR23028">
    <property type="entry name" value="ACETYLTRANSFERASE"/>
    <property type="match status" value="1"/>
</dbReference>
<name>A0A7V7GV21_9GAMM</name>
<feature type="transmembrane region" description="Helical" evidence="1">
    <location>
        <begin position="280"/>
        <end position="300"/>
    </location>
</feature>
<dbReference type="EMBL" id="QOVF01000001">
    <property type="protein sequence ID" value="KAA0695841.1"/>
    <property type="molecule type" value="Genomic_DNA"/>
</dbReference>
<reference evidence="4 5" key="1">
    <citation type="submission" date="2018-07" db="EMBL/GenBank/DDBJ databases">
        <title>Pseudomonas laoshanensis sp. nov., isolated from soil.</title>
        <authorList>
            <person name="Sun J."/>
            <person name="Yu L."/>
            <person name="Wang M."/>
            <person name="Zhang C."/>
        </authorList>
    </citation>
    <scope>NUCLEOTIDE SEQUENCE [LARGE SCALE GENOMIC DNA]</scope>
    <source>
        <strain evidence="4 5">Y22</strain>
    </source>
</reference>
<evidence type="ECO:0000259" key="3">
    <source>
        <dbReference type="Pfam" id="PF19040"/>
    </source>
</evidence>
<gene>
    <name evidence="4" type="ORF">DT594_00225</name>
</gene>
<organism evidence="4 5">
    <name type="scientific">Halopseudomonas laoshanensis</name>
    <dbReference type="NCBI Taxonomy" id="2268758"/>
    <lineage>
        <taxon>Bacteria</taxon>
        <taxon>Pseudomonadati</taxon>
        <taxon>Pseudomonadota</taxon>
        <taxon>Gammaproteobacteria</taxon>
        <taxon>Pseudomonadales</taxon>
        <taxon>Pseudomonadaceae</taxon>
        <taxon>Halopseudomonas</taxon>
    </lineage>
</organism>
<feature type="transmembrane region" description="Helical" evidence="1">
    <location>
        <begin position="76"/>
        <end position="96"/>
    </location>
</feature>
<evidence type="ECO:0000256" key="1">
    <source>
        <dbReference type="SAM" id="Phobius"/>
    </source>
</evidence>
<comment type="caution">
    <text evidence="4">The sequence shown here is derived from an EMBL/GenBank/DDBJ whole genome shotgun (WGS) entry which is preliminary data.</text>
</comment>
<dbReference type="Pfam" id="PF19040">
    <property type="entry name" value="SGNH"/>
    <property type="match status" value="1"/>
</dbReference>
<keyword evidence="4" id="KW-0808">Transferase</keyword>
<dbReference type="AlphaFoldDB" id="A0A7V7GV21"/>
<dbReference type="GO" id="GO:0016747">
    <property type="term" value="F:acyltransferase activity, transferring groups other than amino-acyl groups"/>
    <property type="evidence" value="ECO:0007669"/>
    <property type="project" value="InterPro"/>
</dbReference>
<dbReference type="InterPro" id="IPR002656">
    <property type="entry name" value="Acyl_transf_3_dom"/>
</dbReference>
<feature type="transmembrane region" description="Helical" evidence="1">
    <location>
        <begin position="170"/>
        <end position="187"/>
    </location>
</feature>
<keyword evidence="1" id="KW-0812">Transmembrane</keyword>
<dbReference type="GO" id="GO:0009103">
    <property type="term" value="P:lipopolysaccharide biosynthetic process"/>
    <property type="evidence" value="ECO:0007669"/>
    <property type="project" value="TreeGrafter"/>
</dbReference>
<keyword evidence="5" id="KW-1185">Reference proteome</keyword>
<keyword evidence="1" id="KW-1133">Transmembrane helix</keyword>
<keyword evidence="4" id="KW-0012">Acyltransferase</keyword>
<feature type="domain" description="SGNH" evidence="3">
    <location>
        <begin position="402"/>
        <end position="627"/>
    </location>
</feature>
<feature type="transmembrane region" description="Helical" evidence="1">
    <location>
        <begin position="35"/>
        <end position="55"/>
    </location>
</feature>
<feature type="domain" description="Acyltransferase 3" evidence="2">
    <location>
        <begin position="9"/>
        <end position="333"/>
    </location>
</feature>
<feature type="transmembrane region" description="Helical" evidence="1">
    <location>
        <begin position="226"/>
        <end position="244"/>
    </location>
</feature>
<feature type="transmembrane region" description="Helical" evidence="1">
    <location>
        <begin position="350"/>
        <end position="367"/>
    </location>
</feature>
<dbReference type="InterPro" id="IPR043968">
    <property type="entry name" value="SGNH"/>
</dbReference>
<dbReference type="Proteomes" id="UP000463138">
    <property type="component" value="Unassembled WGS sequence"/>
</dbReference>
<feature type="transmembrane region" description="Helical" evidence="1">
    <location>
        <begin position="250"/>
        <end position="268"/>
    </location>
</feature>
<dbReference type="Pfam" id="PF01757">
    <property type="entry name" value="Acyl_transf_3"/>
    <property type="match status" value="1"/>
</dbReference>
<dbReference type="InterPro" id="IPR050879">
    <property type="entry name" value="Acyltransferase_3"/>
</dbReference>
<feature type="transmembrane region" description="Helical" evidence="1">
    <location>
        <begin position="12"/>
        <end position="29"/>
    </location>
</feature>
<keyword evidence="1" id="KW-0472">Membrane</keyword>
<feature type="transmembrane region" description="Helical" evidence="1">
    <location>
        <begin position="320"/>
        <end position="338"/>
    </location>
</feature>
<protein>
    <submittedName>
        <fullName evidence="4">Acyltransferase</fullName>
    </submittedName>
</protein>
<proteinExistence type="predicted"/>
<accession>A0A7V7GV21</accession>
<dbReference type="OrthoDB" id="9767863at2"/>
<feature type="transmembrane region" description="Helical" evidence="1">
    <location>
        <begin position="193"/>
        <end position="214"/>
    </location>
</feature>
<dbReference type="PANTHER" id="PTHR23028:SF53">
    <property type="entry name" value="ACYL_TRANSF_3 DOMAIN-CONTAINING PROTEIN"/>
    <property type="match status" value="1"/>
</dbReference>
<dbReference type="GO" id="GO:0016020">
    <property type="term" value="C:membrane"/>
    <property type="evidence" value="ECO:0007669"/>
    <property type="project" value="TreeGrafter"/>
</dbReference>
<evidence type="ECO:0000259" key="2">
    <source>
        <dbReference type="Pfam" id="PF01757"/>
    </source>
</evidence>
<dbReference type="RefSeq" id="WP_149330849.1">
    <property type="nucleotide sequence ID" value="NZ_QOVF01000001.1"/>
</dbReference>